<feature type="compositionally biased region" description="Polar residues" evidence="5">
    <location>
        <begin position="182"/>
        <end position="205"/>
    </location>
</feature>
<feature type="compositionally biased region" description="Low complexity" evidence="5">
    <location>
        <begin position="368"/>
        <end position="381"/>
    </location>
</feature>
<gene>
    <name evidence="8" type="ORF">HMPREF1544_01977</name>
</gene>
<evidence type="ECO:0000259" key="7">
    <source>
        <dbReference type="PROSITE" id="PS50053"/>
    </source>
</evidence>
<dbReference type="eggNOG" id="ENOG502SAZC">
    <property type="taxonomic scope" value="Eukaryota"/>
</dbReference>
<feature type="region of interest" description="Disordered" evidence="5">
    <location>
        <begin position="182"/>
        <end position="221"/>
    </location>
</feature>
<protein>
    <recommendedName>
        <fullName evidence="7">Ubiquitin-like domain-containing protein</fullName>
    </recommendedName>
</protein>
<dbReference type="Pfam" id="PF00240">
    <property type="entry name" value="ubiquitin"/>
    <property type="match status" value="1"/>
</dbReference>
<dbReference type="AlphaFoldDB" id="S2JRF4"/>
<dbReference type="OMA" id="FHAQARP"/>
<dbReference type="GO" id="GO:0016020">
    <property type="term" value="C:membrane"/>
    <property type="evidence" value="ECO:0007669"/>
    <property type="project" value="UniProtKB-SubCell"/>
</dbReference>
<keyword evidence="4 6" id="KW-0472">Membrane</keyword>
<feature type="compositionally biased region" description="Polar residues" evidence="5">
    <location>
        <begin position="336"/>
        <end position="357"/>
    </location>
</feature>
<dbReference type="Gene3D" id="3.10.20.90">
    <property type="entry name" value="Phosphatidylinositol 3-kinase Catalytic Subunit, Chain A, domain 1"/>
    <property type="match status" value="1"/>
</dbReference>
<evidence type="ECO:0000256" key="2">
    <source>
        <dbReference type="ARBA" id="ARBA00022692"/>
    </source>
</evidence>
<keyword evidence="3 6" id="KW-1133">Transmembrane helix</keyword>
<dbReference type="EMBL" id="KE123912">
    <property type="protein sequence ID" value="EPB91097.1"/>
    <property type="molecule type" value="Genomic_DNA"/>
</dbReference>
<dbReference type="PROSITE" id="PS50053">
    <property type="entry name" value="UBIQUITIN_2"/>
    <property type="match status" value="1"/>
</dbReference>
<feature type="compositionally biased region" description="Low complexity" evidence="5">
    <location>
        <begin position="104"/>
        <end position="124"/>
    </location>
</feature>
<name>S2JRF4_MUCC1</name>
<evidence type="ECO:0000256" key="4">
    <source>
        <dbReference type="ARBA" id="ARBA00023136"/>
    </source>
</evidence>
<feature type="region of interest" description="Disordered" evidence="5">
    <location>
        <begin position="96"/>
        <end position="146"/>
    </location>
</feature>
<accession>S2JRF4</accession>
<reference evidence="9" key="1">
    <citation type="submission" date="2013-05" db="EMBL/GenBank/DDBJ databases">
        <title>The Genome sequence of Mucor circinelloides f. circinelloides 1006PhL.</title>
        <authorList>
            <consortium name="The Broad Institute Genomics Platform"/>
            <person name="Cuomo C."/>
            <person name="Earl A."/>
            <person name="Findley K."/>
            <person name="Lee S.C."/>
            <person name="Walker B."/>
            <person name="Young S."/>
            <person name="Zeng Q."/>
            <person name="Gargeya S."/>
            <person name="Fitzgerald M."/>
            <person name="Haas B."/>
            <person name="Abouelleil A."/>
            <person name="Allen A.W."/>
            <person name="Alvarado L."/>
            <person name="Arachchi H.M."/>
            <person name="Berlin A.M."/>
            <person name="Chapman S.B."/>
            <person name="Gainer-Dewar J."/>
            <person name="Goldberg J."/>
            <person name="Griggs A."/>
            <person name="Gujja S."/>
            <person name="Hansen M."/>
            <person name="Howarth C."/>
            <person name="Imamovic A."/>
            <person name="Ireland A."/>
            <person name="Larimer J."/>
            <person name="McCowan C."/>
            <person name="Murphy C."/>
            <person name="Pearson M."/>
            <person name="Poon T.W."/>
            <person name="Priest M."/>
            <person name="Roberts A."/>
            <person name="Saif S."/>
            <person name="Shea T."/>
            <person name="Sisk P."/>
            <person name="Sykes S."/>
            <person name="Wortman J."/>
            <person name="Nusbaum C."/>
            <person name="Birren B."/>
        </authorList>
    </citation>
    <scope>NUCLEOTIDE SEQUENCE [LARGE SCALE GENOMIC DNA]</scope>
    <source>
        <strain evidence="9">1006PhL</strain>
    </source>
</reference>
<feature type="transmembrane region" description="Helical" evidence="6">
    <location>
        <begin position="288"/>
        <end position="308"/>
    </location>
</feature>
<dbReference type="InParanoid" id="S2JRF4"/>
<evidence type="ECO:0000256" key="1">
    <source>
        <dbReference type="ARBA" id="ARBA00004370"/>
    </source>
</evidence>
<dbReference type="Proteomes" id="UP000014254">
    <property type="component" value="Unassembled WGS sequence"/>
</dbReference>
<dbReference type="STRING" id="1220926.S2JRF4"/>
<evidence type="ECO:0000313" key="9">
    <source>
        <dbReference type="Proteomes" id="UP000014254"/>
    </source>
</evidence>
<evidence type="ECO:0000256" key="5">
    <source>
        <dbReference type="SAM" id="MobiDB-lite"/>
    </source>
</evidence>
<dbReference type="GO" id="GO:0030968">
    <property type="term" value="P:endoplasmic reticulum unfolded protein response"/>
    <property type="evidence" value="ECO:0007669"/>
    <property type="project" value="TreeGrafter"/>
</dbReference>
<evidence type="ECO:0000256" key="6">
    <source>
        <dbReference type="SAM" id="Phobius"/>
    </source>
</evidence>
<sequence>MEDVIDKEIAVHIRSPSLNETLEVKTTLNATILTLKKSIEPVHPHHPKPTNQRIIYSGKLLKDADILTEILKMSDEEVTPTFHLVVKPSLDAATTSSRAHTPISNPSFPHASTSSSSPPNTFFSDRAPQSTSFQMPQYQQQQPMYPSSLPGGYQVVSINGQYYLAPTLVLSQNILPQQFHNTQVPVPNTQPPMYQQQTDANASTSPQPQPQVQQHQQQPQPQEPIVQPYINQIPQQQQQQNNPLFGGNAPMLAQPAIAQRATSIWLALKLIVVLFMLCQGASIERILIFHAIAFVFFLYQTGRLRFVLRRVRVEDLNRFRPGGGNAGGLQRPAGATQGNVDGNAEGASTSVNNNSDDLTQRRQNHGEGSASSQDNASGSSDTATQEPARPLTALDVWKRGAYTFFASLWPTYGVDPQIAQAFQNDNNNNNQE</sequence>
<dbReference type="PANTHER" id="PTHR12943:SF27">
    <property type="entry name" value="HOMOCYSTEINE-INDUCED ENDOPLASMIC RETICULUM PROTEIN, ISOFORM A"/>
    <property type="match status" value="1"/>
</dbReference>
<keyword evidence="9" id="KW-1185">Reference proteome</keyword>
<evidence type="ECO:0000313" key="8">
    <source>
        <dbReference type="EMBL" id="EPB91097.1"/>
    </source>
</evidence>
<feature type="compositionally biased region" description="Low complexity" evidence="5">
    <location>
        <begin position="210"/>
        <end position="221"/>
    </location>
</feature>
<dbReference type="PANTHER" id="PTHR12943">
    <property type="entry name" value="HOMOCYSTEINE-RESPONSIVE ENDOPLASMIC RETICULUM-RESIDENT UNIQUITIN-LIKE DOMAIN HERPUD PROTEIN FAMILY MEMBER"/>
    <property type="match status" value="1"/>
</dbReference>
<keyword evidence="2 6" id="KW-0812">Transmembrane</keyword>
<dbReference type="InterPro" id="IPR039751">
    <property type="entry name" value="HERPUD1/2"/>
</dbReference>
<dbReference type="SUPFAM" id="SSF54236">
    <property type="entry name" value="Ubiquitin-like"/>
    <property type="match status" value="1"/>
</dbReference>
<feature type="region of interest" description="Disordered" evidence="5">
    <location>
        <begin position="319"/>
        <end position="388"/>
    </location>
</feature>
<proteinExistence type="predicted"/>
<comment type="subcellular location">
    <subcellularLocation>
        <location evidence="1">Membrane</location>
    </subcellularLocation>
</comment>
<dbReference type="VEuPathDB" id="FungiDB:HMPREF1544_01977"/>
<feature type="domain" description="Ubiquitin-like" evidence="7">
    <location>
        <begin position="9"/>
        <end position="69"/>
    </location>
</feature>
<dbReference type="InterPro" id="IPR029071">
    <property type="entry name" value="Ubiquitin-like_domsf"/>
</dbReference>
<feature type="compositionally biased region" description="Low complexity" evidence="5">
    <location>
        <begin position="134"/>
        <end position="146"/>
    </location>
</feature>
<organism evidence="8 9">
    <name type="scientific">Mucor circinelloides f. circinelloides (strain 1006PhL)</name>
    <name type="common">Mucormycosis agent</name>
    <name type="synonym">Calyptromyces circinelloides</name>
    <dbReference type="NCBI Taxonomy" id="1220926"/>
    <lineage>
        <taxon>Eukaryota</taxon>
        <taxon>Fungi</taxon>
        <taxon>Fungi incertae sedis</taxon>
        <taxon>Mucoromycota</taxon>
        <taxon>Mucoromycotina</taxon>
        <taxon>Mucoromycetes</taxon>
        <taxon>Mucorales</taxon>
        <taxon>Mucorineae</taxon>
        <taxon>Mucoraceae</taxon>
        <taxon>Mucor</taxon>
    </lineage>
</organism>
<dbReference type="OrthoDB" id="21589at2759"/>
<evidence type="ECO:0000256" key="3">
    <source>
        <dbReference type="ARBA" id="ARBA00022989"/>
    </source>
</evidence>
<dbReference type="InterPro" id="IPR000626">
    <property type="entry name" value="Ubiquitin-like_dom"/>
</dbReference>